<dbReference type="STRING" id="82374.NZ47_04695"/>
<evidence type="ECO:0000313" key="5">
    <source>
        <dbReference type="EMBL" id="KHM52477.1"/>
    </source>
</evidence>
<dbReference type="InterPro" id="IPR009081">
    <property type="entry name" value="PP-bd_ACP"/>
</dbReference>
<sequence length="2038" mass="227822">MKLLVNEFLAQATAHPNKPAVMDCYGSDTYDRLNRRSAILASHVLDNCGAKSDDSKEQSGMRIGVLLPRTRVYLTAVLGILRAGGAVVPLEEDYPAERVHSVLEDAGCVSCVSTKHLSEKVTNIPVLTIEDIFAEESSLEVDETINLSAADKEGLVLFTSGSTGKPKGVVHRQTFFSMWFHTVEGYHVFSDKDVTCCMAGMTFIASFVDLYPPLMVGGCVYIASSTERMNAEMLYKIIQKRHITGMFLPPQMFYVMRELYGRLPLDYVVLGGEKAKAKYTMDGNILEVYGSSECAAILLHRISQEDSRMLGKPGNGVKAYLLSDDGELIQKPGVLGELCVESPWMALGYNNMPQETAAKFTDNPFGAGRLFHTGDYMAYDESGNLLFHGRKDHMVKLRGYRVELGEVELTVQRANGVKEAACITLRVHGGDKLACYYMGNKVESNELRNHVKAILPEYMVPDYFVHLDELPRNERNKVDYLALKKMEPPVEEEVYEPPQNELEERIGTAFAEVLELPRVSVLADFFNMGGTSLSVAMLVAKLDDASLSFNDVASYPTPRALAAYIQENSDNNNLEKPQMDRDFYPLTKTQMGIYLEGLTGGNNSTYTLSYLMVADARVTAEQLVTAVNDVVAAHPSMKYIIRAGKDGIPHMYMVPEALVKVPVIDGSEDKRLEFIQEFMPVVPMTDELLFYFAVYRTPERCYLALKSHLIFFDATSLSLLISELNRALASSSDIEFLQEDYTIQQVGMYEEALMQGGAHEKAEAYYQNLFAKMDEVPSLAGDREGTLTPGVSENIRYIPETITTERVKDFCNRYQLSEGSFFMGAMALLLSKYLTCKQVSFSSVYNGRARAGMDTTIGTLIKRIPVYGDFTENISVVDYLKNIGRQIVTSMGNDIYSFDEVLKHCPVNEDVEFIYQGDLFTDNMGGGQGNSDADGGNLICGDSYFLEHYHTGMVTGCFSIQFFSTDGRYNMTIEYRNERFSPAFVKRFAQDLFTVAEGLLKEEFIGDISLLTDEDEKKLAVFNDKDVAMDFVPVQEQIRRQAQKTPDKVAVIAAGKTLTYKELDELSDKVAYSLLQEGVAMETLVGVLFDREVWTYVAEIGILKAGGAFVPFIPEYPDERIEFCLEDGSIPILLTSKELLAERSALQEHCKVLSLERLINQERTENTLPEVSADNLAYCIYTSGTTGKPKGVMIEHKNIANYVHCNEKSPEIMHYTKPGRIALALASFSFDVSIVEEFVPLCNGCSVVIATEEEIHTPSLLAQLISDNRVNGITCTPTYLLGLLAIPETMEALKQITFYDVGAEAFPAGLYQKLRDLRQDSVILNVYGPTEATMGCAAEEMVESKVVTVGTPIANTQFYIADSFGNPLPVGIRGELMICGQQVGRGYINLPDKTAASFFTHDGVRAYRSGDLAAWTDEGKIRVFGRIDNQIKLRGFRIELDEIEKVLMEYPAINSGAVSVLKKGTGEYLVGYYTAVKDVDDNDLKNHLAAKLPEYMVPNLFVHLEAMPLTPNGKVNRRALPEPDLSAFRAQYEPPATDVEQALCHAFALALKLPEDKVGALDDFFDLGGDSLSAMVALANADISGLIAADIFQKRTPRQIAAIAMERMKMGSIEDREMEARKRPLALTPLQTQILDVQLFRPDATMWSNMHFLVQFEPDEVDIHRLCKAVNRAINNHPALSSVFRFDENRELVQQYVPGLLEEIEVQNINEETVPMLPDVLVMPFDKILDACLCRVKVFRSPSHGYLFMDIHHMLMDGDSLGVLLADIVNAYFDRELPPDYYFALRSEEIHRMKQGSFEEDRAWFESRYGDEVWCNMPDESVEAQMLVDRDHIDQADMDKRLEFAADDVKKAESFWGVSHSVMAIGAALLTLSRFTGKQHVMVNWIFNNRLAVEAQNAVGMMIKNLPAAARMEEYTSMSDFLLSVKEQVAEGIAHSSYDFMAGNYEAFVNDCIEVNLQLGINGDELDVLKPTLIELNNDFSAAGARLELELLENEHGDGSFDSEMEYAKGLFDPTQMEDFHNLYVKILEEIVRCEDNL</sequence>
<dbReference type="SUPFAM" id="SSF47336">
    <property type="entry name" value="ACP-like"/>
    <property type="match status" value="2"/>
</dbReference>
<name>A0A0B2K2V9_9FIRM</name>
<dbReference type="GO" id="GO:0031177">
    <property type="term" value="F:phosphopantetheine binding"/>
    <property type="evidence" value="ECO:0007669"/>
    <property type="project" value="InterPro"/>
</dbReference>
<keyword evidence="6" id="KW-1185">Reference proteome</keyword>
<dbReference type="Proteomes" id="UP000030993">
    <property type="component" value="Unassembled WGS sequence"/>
</dbReference>
<evidence type="ECO:0000313" key="6">
    <source>
        <dbReference type="Proteomes" id="UP000030993"/>
    </source>
</evidence>
<gene>
    <name evidence="5" type="ORF">NZ47_04695</name>
</gene>
<dbReference type="NCBIfam" id="TIGR01733">
    <property type="entry name" value="AA-adenyl-dom"/>
    <property type="match status" value="1"/>
</dbReference>
<dbReference type="Gene3D" id="1.10.1200.10">
    <property type="entry name" value="ACP-like"/>
    <property type="match status" value="2"/>
</dbReference>
<dbReference type="Gene3D" id="3.40.50.12780">
    <property type="entry name" value="N-terminal domain of ligase-like"/>
    <property type="match status" value="2"/>
</dbReference>
<evidence type="ECO:0000256" key="3">
    <source>
        <dbReference type="ARBA" id="ARBA00022553"/>
    </source>
</evidence>
<protein>
    <recommendedName>
        <fullName evidence="4">Carrier domain-containing protein</fullName>
    </recommendedName>
</protein>
<dbReference type="Pfam" id="PF00550">
    <property type="entry name" value="PP-binding"/>
    <property type="match status" value="2"/>
</dbReference>
<dbReference type="GO" id="GO:0043041">
    <property type="term" value="P:amino acid activation for nonribosomal peptide biosynthetic process"/>
    <property type="evidence" value="ECO:0007669"/>
    <property type="project" value="TreeGrafter"/>
</dbReference>
<reference evidence="5 6" key="1">
    <citation type="journal article" date="2013" name="PLoS ONE">
        <title>Identification and characterization of three novel lipases belonging to families II and V from Anaerovibrio lipolyticus 5ST.</title>
        <authorList>
            <person name="Prive F."/>
            <person name="Kaderbhai N.N."/>
            <person name="Girdwood S."/>
            <person name="Worgan H.J."/>
            <person name="Pinloche E."/>
            <person name="Scollan N.D."/>
            <person name="Huws S.A."/>
            <person name="Newbold C.J."/>
        </authorList>
    </citation>
    <scope>NUCLEOTIDE SEQUENCE [LARGE SCALE GENOMIC DNA]</scope>
    <source>
        <strain evidence="5 6">5S</strain>
    </source>
</reference>
<dbReference type="Pfam" id="PF13193">
    <property type="entry name" value="AMP-binding_C"/>
    <property type="match status" value="1"/>
</dbReference>
<dbReference type="InterPro" id="IPR045851">
    <property type="entry name" value="AMP-bd_C_sf"/>
</dbReference>
<dbReference type="FunFam" id="3.30.300.30:FF:000010">
    <property type="entry name" value="Enterobactin synthetase component F"/>
    <property type="match status" value="1"/>
</dbReference>
<dbReference type="InterPro" id="IPR036736">
    <property type="entry name" value="ACP-like_sf"/>
</dbReference>
<dbReference type="RefSeq" id="WP_039206992.1">
    <property type="nucleotide sequence ID" value="NZ_JSCE01000091.1"/>
</dbReference>
<dbReference type="PROSITE" id="PS50075">
    <property type="entry name" value="CARRIER"/>
    <property type="match status" value="1"/>
</dbReference>
<dbReference type="PANTHER" id="PTHR45527">
    <property type="entry name" value="NONRIBOSOMAL PEPTIDE SYNTHETASE"/>
    <property type="match status" value="1"/>
</dbReference>
<comment type="cofactor">
    <cofactor evidence="1">
        <name>pantetheine 4'-phosphate</name>
        <dbReference type="ChEBI" id="CHEBI:47942"/>
    </cofactor>
</comment>
<organism evidence="5 6">
    <name type="scientific">Anaerovibrio lipolyticus</name>
    <dbReference type="NCBI Taxonomy" id="82374"/>
    <lineage>
        <taxon>Bacteria</taxon>
        <taxon>Bacillati</taxon>
        <taxon>Bacillota</taxon>
        <taxon>Negativicutes</taxon>
        <taxon>Selenomonadales</taxon>
        <taxon>Selenomonadaceae</taxon>
        <taxon>Anaerovibrio</taxon>
    </lineage>
</organism>
<dbReference type="InterPro" id="IPR025110">
    <property type="entry name" value="AMP-bd_C"/>
</dbReference>
<dbReference type="InterPro" id="IPR020845">
    <property type="entry name" value="AMP-binding_CS"/>
</dbReference>
<dbReference type="InterPro" id="IPR001242">
    <property type="entry name" value="Condensation_dom"/>
</dbReference>
<dbReference type="SUPFAM" id="SSF56801">
    <property type="entry name" value="Acetyl-CoA synthetase-like"/>
    <property type="match status" value="2"/>
</dbReference>
<evidence type="ECO:0000256" key="2">
    <source>
        <dbReference type="ARBA" id="ARBA00022450"/>
    </source>
</evidence>
<keyword evidence="3" id="KW-0597">Phosphoprotein</keyword>
<dbReference type="Gene3D" id="3.30.559.30">
    <property type="entry name" value="Nonribosomal peptide synthetase, condensation domain"/>
    <property type="match status" value="2"/>
</dbReference>
<dbReference type="SUPFAM" id="SSF52777">
    <property type="entry name" value="CoA-dependent acyltransferases"/>
    <property type="match status" value="4"/>
</dbReference>
<dbReference type="InterPro" id="IPR000873">
    <property type="entry name" value="AMP-dep_synth/lig_dom"/>
</dbReference>
<dbReference type="Gene3D" id="3.30.300.30">
    <property type="match status" value="2"/>
</dbReference>
<dbReference type="InterPro" id="IPR042099">
    <property type="entry name" value="ANL_N_sf"/>
</dbReference>
<dbReference type="GO" id="GO:0005737">
    <property type="term" value="C:cytoplasm"/>
    <property type="evidence" value="ECO:0007669"/>
    <property type="project" value="TreeGrafter"/>
</dbReference>
<dbReference type="Pfam" id="PF00501">
    <property type="entry name" value="AMP-binding"/>
    <property type="match status" value="2"/>
</dbReference>
<dbReference type="GO" id="GO:0003824">
    <property type="term" value="F:catalytic activity"/>
    <property type="evidence" value="ECO:0007669"/>
    <property type="project" value="InterPro"/>
</dbReference>
<proteinExistence type="predicted"/>
<dbReference type="Pfam" id="PF00668">
    <property type="entry name" value="Condensation"/>
    <property type="match status" value="2"/>
</dbReference>
<evidence type="ECO:0000256" key="1">
    <source>
        <dbReference type="ARBA" id="ARBA00001957"/>
    </source>
</evidence>
<dbReference type="InterPro" id="IPR023213">
    <property type="entry name" value="CAT-like_dom_sf"/>
</dbReference>
<dbReference type="InterPro" id="IPR020806">
    <property type="entry name" value="PKS_PP-bd"/>
</dbReference>
<dbReference type="GO" id="GO:0008610">
    <property type="term" value="P:lipid biosynthetic process"/>
    <property type="evidence" value="ECO:0007669"/>
    <property type="project" value="UniProtKB-ARBA"/>
</dbReference>
<accession>A0A0B2K2V9</accession>
<dbReference type="SMART" id="SM00823">
    <property type="entry name" value="PKS_PP"/>
    <property type="match status" value="2"/>
</dbReference>
<dbReference type="PANTHER" id="PTHR45527:SF1">
    <property type="entry name" value="FATTY ACID SYNTHASE"/>
    <property type="match status" value="1"/>
</dbReference>
<dbReference type="eggNOG" id="COG1020">
    <property type="taxonomic scope" value="Bacteria"/>
</dbReference>
<dbReference type="FunFam" id="3.40.50.980:FF:000001">
    <property type="entry name" value="Non-ribosomal peptide synthetase"/>
    <property type="match status" value="1"/>
</dbReference>
<dbReference type="InterPro" id="IPR010071">
    <property type="entry name" value="AA_adenyl_dom"/>
</dbReference>
<evidence type="ECO:0000259" key="4">
    <source>
        <dbReference type="PROSITE" id="PS50075"/>
    </source>
</evidence>
<dbReference type="EMBL" id="JSCE01000091">
    <property type="protein sequence ID" value="KHM52477.1"/>
    <property type="molecule type" value="Genomic_DNA"/>
</dbReference>
<feature type="domain" description="Carrier" evidence="4">
    <location>
        <begin position="497"/>
        <end position="569"/>
    </location>
</feature>
<dbReference type="Gene3D" id="3.30.559.10">
    <property type="entry name" value="Chloramphenicol acetyltransferase-like domain"/>
    <property type="match status" value="2"/>
</dbReference>
<dbReference type="CDD" id="cd05930">
    <property type="entry name" value="A_NRPS"/>
    <property type="match status" value="1"/>
</dbReference>
<dbReference type="PROSITE" id="PS00455">
    <property type="entry name" value="AMP_BINDING"/>
    <property type="match status" value="1"/>
</dbReference>
<dbReference type="GO" id="GO:0044550">
    <property type="term" value="P:secondary metabolite biosynthetic process"/>
    <property type="evidence" value="ECO:0007669"/>
    <property type="project" value="TreeGrafter"/>
</dbReference>
<keyword evidence="2" id="KW-0596">Phosphopantetheine</keyword>
<comment type="caution">
    <text evidence="5">The sequence shown here is derived from an EMBL/GenBank/DDBJ whole genome shotgun (WGS) entry which is preliminary data.</text>
</comment>